<sequence>MKISNLKQIKLISCVIMLVSLFLVAAGIVSKNLVWKFICFLFFVTTLLIVINLRGIEIEKSGECFSLREMHPFIEKKYVPSKIEFPLSSINELNILEGFFACSIYIKIKSGYSEKKFRISLPLFTKKQIFNIRKLLRDKLV</sequence>
<evidence type="ECO:0000313" key="3">
    <source>
        <dbReference type="Proteomes" id="UP001629058"/>
    </source>
</evidence>
<feature type="transmembrane region" description="Helical" evidence="1">
    <location>
        <begin position="9"/>
        <end position="28"/>
    </location>
</feature>
<dbReference type="RefSeq" id="WP_408089353.1">
    <property type="nucleotide sequence ID" value="NZ_JBELPY010000004.1"/>
</dbReference>
<comment type="caution">
    <text evidence="2">The sequence shown here is derived from an EMBL/GenBank/DDBJ whole genome shotgun (WGS) entry which is preliminary data.</text>
</comment>
<keyword evidence="1" id="KW-0472">Membrane</keyword>
<protein>
    <recommendedName>
        <fullName evidence="4">PH domain-containing protein</fullName>
    </recommendedName>
</protein>
<dbReference type="EMBL" id="JBELPY010000004">
    <property type="protein sequence ID" value="MFL9833975.1"/>
    <property type="molecule type" value="Genomic_DNA"/>
</dbReference>
<reference evidence="2 3" key="1">
    <citation type="submission" date="2024-06" db="EMBL/GenBank/DDBJ databases">
        <authorList>
            <person name="Kaempfer P."/>
            <person name="Viver T."/>
        </authorList>
    </citation>
    <scope>NUCLEOTIDE SEQUENCE [LARGE SCALE GENOMIC DNA]</scope>
    <source>
        <strain evidence="2 3">ST-37</strain>
    </source>
</reference>
<gene>
    <name evidence="2" type="ORF">ABS765_08025</name>
</gene>
<keyword evidence="1" id="KW-0812">Transmembrane</keyword>
<evidence type="ECO:0000313" key="2">
    <source>
        <dbReference type="EMBL" id="MFL9833975.1"/>
    </source>
</evidence>
<keyword evidence="1" id="KW-1133">Transmembrane helix</keyword>
<evidence type="ECO:0000256" key="1">
    <source>
        <dbReference type="SAM" id="Phobius"/>
    </source>
</evidence>
<accession>A0ABW8Y3M5</accession>
<feature type="transmembrane region" description="Helical" evidence="1">
    <location>
        <begin position="34"/>
        <end position="53"/>
    </location>
</feature>
<proteinExistence type="predicted"/>
<dbReference type="Proteomes" id="UP001629058">
    <property type="component" value="Unassembled WGS sequence"/>
</dbReference>
<keyword evidence="3" id="KW-1185">Reference proteome</keyword>
<evidence type="ECO:0008006" key="4">
    <source>
        <dbReference type="Google" id="ProtNLM"/>
    </source>
</evidence>
<organism evidence="2 3">
    <name type="scientific">Chryseobacterium terrae</name>
    <dbReference type="NCBI Taxonomy" id="3163299"/>
    <lineage>
        <taxon>Bacteria</taxon>
        <taxon>Pseudomonadati</taxon>
        <taxon>Bacteroidota</taxon>
        <taxon>Flavobacteriia</taxon>
        <taxon>Flavobacteriales</taxon>
        <taxon>Weeksellaceae</taxon>
        <taxon>Chryseobacterium group</taxon>
        <taxon>Chryseobacterium</taxon>
    </lineage>
</organism>
<name>A0ABW8Y3M5_9FLAO</name>